<keyword evidence="2" id="KW-1185">Reference proteome</keyword>
<gene>
    <name evidence="1" type="ORF">Gilli_2938</name>
</gene>
<reference evidence="2" key="1">
    <citation type="journal article" date="2012" name="Stand. Genomic Sci.">
        <title>Genome sequence of the Antarctic rhodopsins-containing flavobacterium Gillisia limnaea type strain (R-8282(T)).</title>
        <authorList>
            <person name="Riedel T."/>
            <person name="Held B."/>
            <person name="Nolan M."/>
            <person name="Lucas S."/>
            <person name="Lapidus A."/>
            <person name="Tice H."/>
            <person name="Del Rio T.G."/>
            <person name="Cheng J.F."/>
            <person name="Han C."/>
            <person name="Tapia R."/>
            <person name="Goodwin L.A."/>
            <person name="Pitluck S."/>
            <person name="Liolios K."/>
            <person name="Mavromatis K."/>
            <person name="Pagani I."/>
            <person name="Ivanova N."/>
            <person name="Mikhailova N."/>
            <person name="Pati A."/>
            <person name="Chen A."/>
            <person name="Palaniappan K."/>
            <person name="Land M."/>
            <person name="Rohde M."/>
            <person name="Tindall B.J."/>
            <person name="Detter J.C."/>
            <person name="Goker M."/>
            <person name="Bristow J."/>
            <person name="Eisen J.A."/>
            <person name="Markowitz V."/>
            <person name="Hugenholtz P."/>
            <person name="Kyrpides N.C."/>
            <person name="Klenk H.P."/>
            <person name="Woyke T."/>
        </authorList>
    </citation>
    <scope>NUCLEOTIDE SEQUENCE [LARGE SCALE GENOMIC DNA]</scope>
    <source>
        <strain evidence="2">DSM 15749 / LMG 21470 / R-8282</strain>
    </source>
</reference>
<dbReference type="EMBL" id="JH594606">
    <property type="protein sequence ID" value="EHQ03549.1"/>
    <property type="molecule type" value="Genomic_DNA"/>
</dbReference>
<organism evidence="1 2">
    <name type="scientific">Gillisia limnaea (strain DSM 15749 / LMG 21470 / R-8282)</name>
    <dbReference type="NCBI Taxonomy" id="865937"/>
    <lineage>
        <taxon>Bacteria</taxon>
        <taxon>Pseudomonadati</taxon>
        <taxon>Bacteroidota</taxon>
        <taxon>Flavobacteriia</taxon>
        <taxon>Flavobacteriales</taxon>
        <taxon>Flavobacteriaceae</taxon>
        <taxon>Gillisia</taxon>
    </lineage>
</organism>
<dbReference type="AlphaFoldDB" id="H2BS23"/>
<sequence>MKGKNKRPQLFFSLGSNRNKAQTYTSFYHYGVFIYGRGNLILKDEILPTKKGCLIGQPF</sequence>
<dbReference type="Proteomes" id="UP000003844">
    <property type="component" value="Unassembled WGS sequence"/>
</dbReference>
<evidence type="ECO:0000313" key="1">
    <source>
        <dbReference type="EMBL" id="EHQ03549.1"/>
    </source>
</evidence>
<name>H2BS23_GILLR</name>
<accession>H2BS23</accession>
<dbReference type="HOGENOM" id="CLU_2953996_0_0_10"/>
<protein>
    <submittedName>
        <fullName evidence="1">Uncharacterized protein</fullName>
    </submittedName>
</protein>
<evidence type="ECO:0000313" key="2">
    <source>
        <dbReference type="Proteomes" id="UP000003844"/>
    </source>
</evidence>
<proteinExistence type="predicted"/>
<dbReference type="RefSeq" id="WP_006989855.1">
    <property type="nucleotide sequence ID" value="NZ_JH594606.1"/>
</dbReference>